<dbReference type="GO" id="GO:0030422">
    <property type="term" value="P:siRNA processing"/>
    <property type="evidence" value="ECO:0007669"/>
    <property type="project" value="TreeGrafter"/>
</dbReference>
<comment type="caution">
    <text evidence="2">The sequence shown here is derived from an EMBL/GenBank/DDBJ whole genome shotgun (WGS) entry which is preliminary data.</text>
</comment>
<feature type="domain" description="RDRP C-terminal head" evidence="1">
    <location>
        <begin position="5"/>
        <end position="145"/>
    </location>
</feature>
<gene>
    <name evidence="2" type="ORF">J1N35_042813</name>
</gene>
<dbReference type="Pfam" id="PF26253">
    <property type="entry name" value="RdRP_head"/>
    <property type="match status" value="1"/>
</dbReference>
<dbReference type="GO" id="GO:0031380">
    <property type="term" value="C:nuclear RNA-directed RNA polymerase complex"/>
    <property type="evidence" value="ECO:0007669"/>
    <property type="project" value="TreeGrafter"/>
</dbReference>
<protein>
    <recommendedName>
        <fullName evidence="1">RDRP C-terminal head domain-containing protein</fullName>
    </recommendedName>
</protein>
<proteinExistence type="predicted"/>
<dbReference type="PANTHER" id="PTHR23079">
    <property type="entry name" value="RNA-DEPENDENT RNA POLYMERASE"/>
    <property type="match status" value="1"/>
</dbReference>
<organism evidence="2 3">
    <name type="scientific">Gossypium stocksii</name>
    <dbReference type="NCBI Taxonomy" id="47602"/>
    <lineage>
        <taxon>Eukaryota</taxon>
        <taxon>Viridiplantae</taxon>
        <taxon>Streptophyta</taxon>
        <taxon>Embryophyta</taxon>
        <taxon>Tracheophyta</taxon>
        <taxon>Spermatophyta</taxon>
        <taxon>Magnoliopsida</taxon>
        <taxon>eudicotyledons</taxon>
        <taxon>Gunneridae</taxon>
        <taxon>Pentapetalae</taxon>
        <taxon>rosids</taxon>
        <taxon>malvids</taxon>
        <taxon>Malvales</taxon>
        <taxon>Malvaceae</taxon>
        <taxon>Malvoideae</taxon>
        <taxon>Gossypium</taxon>
    </lineage>
</organism>
<dbReference type="PANTHER" id="PTHR23079:SF1">
    <property type="entry name" value="RNA-DEPENDENT RNA POLYMERASE 1"/>
    <property type="match status" value="1"/>
</dbReference>
<dbReference type="InterPro" id="IPR007855">
    <property type="entry name" value="RDRP"/>
</dbReference>
<accession>A0A9D3U698</accession>
<sequence length="167" mass="19819">MKRFYDPDMEVEGFEDYIDDAFFYKSKYDYKLGNLMDYYGVKTEAEILSGGIMKMSRSFTKKRDAEAISLAVRSLRKEARSWFNEEGSELDEEIDDAYAKASAWYFVTYHPSYWGEYNEGMNRDHFLSFPWCVYDKLVQIKKEKAAFREALALSSLEHRFQRGLHLH</sequence>
<name>A0A9D3U698_9ROSI</name>
<dbReference type="OrthoDB" id="1705570at2759"/>
<evidence type="ECO:0000313" key="2">
    <source>
        <dbReference type="EMBL" id="KAH1030639.1"/>
    </source>
</evidence>
<evidence type="ECO:0000259" key="1">
    <source>
        <dbReference type="Pfam" id="PF26253"/>
    </source>
</evidence>
<dbReference type="AlphaFoldDB" id="A0A9D3U698"/>
<keyword evidence="3" id="KW-1185">Reference proteome</keyword>
<dbReference type="EMBL" id="JAIQCV010000013">
    <property type="protein sequence ID" value="KAH1030639.1"/>
    <property type="molecule type" value="Genomic_DNA"/>
</dbReference>
<reference evidence="2 3" key="1">
    <citation type="journal article" date="2021" name="Plant Biotechnol. J.">
        <title>Multi-omics assisted identification of the key and species-specific regulatory components of drought-tolerant mechanisms in Gossypium stocksii.</title>
        <authorList>
            <person name="Yu D."/>
            <person name="Ke L."/>
            <person name="Zhang D."/>
            <person name="Wu Y."/>
            <person name="Sun Y."/>
            <person name="Mei J."/>
            <person name="Sun J."/>
            <person name="Sun Y."/>
        </authorList>
    </citation>
    <scope>NUCLEOTIDE SEQUENCE [LARGE SCALE GENOMIC DNA]</scope>
    <source>
        <strain evidence="3">cv. E1</strain>
        <tissue evidence="2">Leaf</tissue>
    </source>
</reference>
<dbReference type="InterPro" id="IPR058752">
    <property type="entry name" value="RDRP_C_head"/>
</dbReference>
<dbReference type="Proteomes" id="UP000828251">
    <property type="component" value="Unassembled WGS sequence"/>
</dbReference>
<evidence type="ECO:0000313" key="3">
    <source>
        <dbReference type="Proteomes" id="UP000828251"/>
    </source>
</evidence>
<dbReference type="GO" id="GO:0003968">
    <property type="term" value="F:RNA-directed RNA polymerase activity"/>
    <property type="evidence" value="ECO:0007669"/>
    <property type="project" value="InterPro"/>
</dbReference>